<dbReference type="VEuPathDB" id="FungiDB:FUN_004071"/>
<dbReference type="InterPro" id="IPR041078">
    <property type="entry name" value="Plavaka"/>
</dbReference>
<dbReference type="EMBL" id="LLXH01000626">
    <property type="protein sequence ID" value="PKC64542.1"/>
    <property type="molecule type" value="Genomic_DNA"/>
</dbReference>
<evidence type="ECO:0000313" key="1">
    <source>
        <dbReference type="EMBL" id="PKC64542.1"/>
    </source>
</evidence>
<reference evidence="1 2" key="2">
    <citation type="submission" date="2017-10" db="EMBL/GenBank/DDBJ databases">
        <title>Genome analyses suggest a sexual origin of heterokaryosis in a supposedly ancient asexual fungus.</title>
        <authorList>
            <person name="Corradi N."/>
            <person name="Sedzielewska K."/>
            <person name="Noel J."/>
            <person name="Charron P."/>
            <person name="Farinelli L."/>
            <person name="Marton T."/>
            <person name="Kruger M."/>
            <person name="Pelin A."/>
            <person name="Brachmann A."/>
            <person name="Corradi N."/>
        </authorList>
    </citation>
    <scope>NUCLEOTIDE SEQUENCE [LARGE SCALE GENOMIC DNA]</scope>
    <source>
        <strain evidence="1 2">A1</strain>
    </source>
</reference>
<sequence length="143" mass="16441">MTEDFIFEYKSSDSNWWKNVEQEIPIGAYAIPIILYANATLCDHLGKTSRHPIFMTLGNIPLTHHNKTDAKILFGYIPSLESYNVSEKQSTQYRIAARKLFHCALATILKPLRILSNNSIHLYVNGSLKWFYPLLALIISDWP</sequence>
<dbReference type="VEuPathDB" id="FungiDB:RhiirFUN_006216"/>
<reference evidence="1 2" key="1">
    <citation type="submission" date="2017-10" db="EMBL/GenBank/DDBJ databases">
        <title>Extensive intraspecific genome diversity in a model arbuscular mycorrhizal fungus.</title>
        <authorList>
            <person name="Chen E.C.H."/>
            <person name="Morin E."/>
            <person name="Baudet D."/>
            <person name="Noel J."/>
            <person name="Ndikumana S."/>
            <person name="Charron P."/>
            <person name="St-Onge C."/>
            <person name="Giorgi J."/>
            <person name="Grigoriev I.V."/>
            <person name="Roux C."/>
            <person name="Martin F.M."/>
            <person name="Corradi N."/>
        </authorList>
    </citation>
    <scope>NUCLEOTIDE SEQUENCE [LARGE SCALE GENOMIC DNA]</scope>
    <source>
        <strain evidence="1 2">A1</strain>
    </source>
</reference>
<protein>
    <submittedName>
        <fullName evidence="1">Uncharacterized protein</fullName>
    </submittedName>
</protein>
<evidence type="ECO:0000313" key="2">
    <source>
        <dbReference type="Proteomes" id="UP000232688"/>
    </source>
</evidence>
<gene>
    <name evidence="1" type="ORF">RhiirA1_421462</name>
</gene>
<name>A0A2N0RMK5_9GLOM</name>
<proteinExistence type="predicted"/>
<dbReference type="AlphaFoldDB" id="A0A2N0RMK5"/>
<dbReference type="Proteomes" id="UP000232688">
    <property type="component" value="Unassembled WGS sequence"/>
</dbReference>
<dbReference type="VEuPathDB" id="FungiDB:RhiirA1_421462"/>
<organism evidence="1 2">
    <name type="scientific">Rhizophagus irregularis</name>
    <dbReference type="NCBI Taxonomy" id="588596"/>
    <lineage>
        <taxon>Eukaryota</taxon>
        <taxon>Fungi</taxon>
        <taxon>Fungi incertae sedis</taxon>
        <taxon>Mucoromycota</taxon>
        <taxon>Glomeromycotina</taxon>
        <taxon>Glomeromycetes</taxon>
        <taxon>Glomerales</taxon>
        <taxon>Glomeraceae</taxon>
        <taxon>Rhizophagus</taxon>
    </lineage>
</organism>
<dbReference type="Pfam" id="PF18759">
    <property type="entry name" value="Plavaka"/>
    <property type="match status" value="1"/>
</dbReference>
<comment type="caution">
    <text evidence="1">The sequence shown here is derived from an EMBL/GenBank/DDBJ whole genome shotgun (WGS) entry which is preliminary data.</text>
</comment>
<accession>A0A2N0RMK5</accession>